<name>A0A7W7W8C2_9ACTN</name>
<accession>A0A7W7W8C2</accession>
<evidence type="ECO:0000313" key="1">
    <source>
        <dbReference type="EMBL" id="MBB4936944.1"/>
    </source>
</evidence>
<dbReference type="RefSeq" id="WP_281390840.1">
    <property type="nucleotide sequence ID" value="NZ_BAABEK010000009.1"/>
</dbReference>
<keyword evidence="2" id="KW-1185">Reference proteome</keyword>
<proteinExistence type="predicted"/>
<sequence>MFDRRRPAFRTVLAALAARYRQAHTIPGVSVEHTGDVVCPANG</sequence>
<organism evidence="1 2">
    <name type="scientific">Streptosporangium album</name>
    <dbReference type="NCBI Taxonomy" id="47479"/>
    <lineage>
        <taxon>Bacteria</taxon>
        <taxon>Bacillati</taxon>
        <taxon>Actinomycetota</taxon>
        <taxon>Actinomycetes</taxon>
        <taxon>Streptosporangiales</taxon>
        <taxon>Streptosporangiaceae</taxon>
        <taxon>Streptosporangium</taxon>
    </lineage>
</organism>
<gene>
    <name evidence="1" type="ORF">FHR32_001249</name>
</gene>
<evidence type="ECO:0000313" key="2">
    <source>
        <dbReference type="Proteomes" id="UP000534286"/>
    </source>
</evidence>
<dbReference type="Proteomes" id="UP000534286">
    <property type="component" value="Unassembled WGS sequence"/>
</dbReference>
<dbReference type="EMBL" id="JACHJU010000001">
    <property type="protein sequence ID" value="MBB4936944.1"/>
    <property type="molecule type" value="Genomic_DNA"/>
</dbReference>
<comment type="caution">
    <text evidence="1">The sequence shown here is derived from an EMBL/GenBank/DDBJ whole genome shotgun (WGS) entry which is preliminary data.</text>
</comment>
<reference evidence="1 2" key="1">
    <citation type="submission" date="2020-08" db="EMBL/GenBank/DDBJ databases">
        <title>Sequencing the genomes of 1000 actinobacteria strains.</title>
        <authorList>
            <person name="Klenk H.-P."/>
        </authorList>
    </citation>
    <scope>NUCLEOTIDE SEQUENCE [LARGE SCALE GENOMIC DNA]</scope>
    <source>
        <strain evidence="1 2">DSM 43023</strain>
    </source>
</reference>
<dbReference type="AlphaFoldDB" id="A0A7W7W8C2"/>
<protein>
    <submittedName>
        <fullName evidence="1">Uncharacterized protein</fullName>
    </submittedName>
</protein>